<dbReference type="InterPro" id="IPR052753">
    <property type="entry name" value="Rbr2/Nigerythrin"/>
</dbReference>
<dbReference type="Pfam" id="PF21349">
    <property type="entry name" value="RUBY_RBDX"/>
    <property type="match status" value="1"/>
</dbReference>
<dbReference type="InterPro" id="IPR048574">
    <property type="entry name" value="RUBY_RBDX"/>
</dbReference>
<dbReference type="Gene3D" id="2.20.28.10">
    <property type="match status" value="1"/>
</dbReference>
<dbReference type="InterPro" id="IPR009078">
    <property type="entry name" value="Ferritin-like_SF"/>
</dbReference>
<dbReference type="AlphaFoldDB" id="X0W276"/>
<proteinExistence type="predicted"/>
<dbReference type="InterPro" id="IPR012347">
    <property type="entry name" value="Ferritin-like"/>
</dbReference>
<dbReference type="SUPFAM" id="SSF47240">
    <property type="entry name" value="Ferritin-like"/>
    <property type="match status" value="1"/>
</dbReference>
<reference evidence="2" key="1">
    <citation type="journal article" date="2014" name="Front. Microbiol.">
        <title>High frequency of phylogenetically diverse reductive dehalogenase-homologous genes in deep subseafloor sedimentary metagenomes.</title>
        <authorList>
            <person name="Kawai M."/>
            <person name="Futagami T."/>
            <person name="Toyoda A."/>
            <person name="Takaki Y."/>
            <person name="Nishi S."/>
            <person name="Hori S."/>
            <person name="Arai W."/>
            <person name="Tsubouchi T."/>
            <person name="Morono Y."/>
            <person name="Uchiyama I."/>
            <person name="Ito T."/>
            <person name="Fujiyama A."/>
            <person name="Inagaki F."/>
            <person name="Takami H."/>
        </authorList>
    </citation>
    <scope>NUCLEOTIDE SEQUENCE</scope>
    <source>
        <strain evidence="2">Expedition CK06-06</strain>
    </source>
</reference>
<dbReference type="PANTHER" id="PTHR33746">
    <property type="entry name" value="RUBRERYTHRIN"/>
    <property type="match status" value="1"/>
</dbReference>
<comment type="caution">
    <text evidence="2">The sequence shown here is derived from an EMBL/GenBank/DDBJ whole genome shotgun (WGS) entry which is preliminary data.</text>
</comment>
<evidence type="ECO:0000259" key="1">
    <source>
        <dbReference type="PROSITE" id="PS50903"/>
    </source>
</evidence>
<evidence type="ECO:0000313" key="2">
    <source>
        <dbReference type="EMBL" id="GAG06846.1"/>
    </source>
</evidence>
<gene>
    <name evidence="2" type="ORF">S01H1_44371</name>
</gene>
<feature type="non-terminal residue" evidence="2">
    <location>
        <position position="1"/>
    </location>
</feature>
<dbReference type="Gene3D" id="1.20.1260.10">
    <property type="match status" value="1"/>
</dbReference>
<protein>
    <recommendedName>
        <fullName evidence="1">Rubredoxin-like domain-containing protein</fullName>
    </recommendedName>
</protein>
<sequence>PVMTEDAKGEGNKAAERTFTYANEVEKVHADLYQKALDNLDALEEKDYYVCSVCGYTCENEPPDKCPVCGAKSSAFFKVE</sequence>
<dbReference type="InterPro" id="IPR024934">
    <property type="entry name" value="Rubredoxin-like_dom"/>
</dbReference>
<dbReference type="GO" id="GO:0005506">
    <property type="term" value="F:iron ion binding"/>
    <property type="evidence" value="ECO:0007669"/>
    <property type="project" value="InterPro"/>
</dbReference>
<feature type="domain" description="Rubredoxin-like" evidence="1">
    <location>
        <begin position="46"/>
        <end position="79"/>
    </location>
</feature>
<dbReference type="EMBL" id="BARS01028302">
    <property type="protein sequence ID" value="GAG06846.1"/>
    <property type="molecule type" value="Genomic_DNA"/>
</dbReference>
<organism evidence="2">
    <name type="scientific">marine sediment metagenome</name>
    <dbReference type="NCBI Taxonomy" id="412755"/>
    <lineage>
        <taxon>unclassified sequences</taxon>
        <taxon>metagenomes</taxon>
        <taxon>ecological metagenomes</taxon>
    </lineage>
</organism>
<dbReference type="PROSITE" id="PS50903">
    <property type="entry name" value="RUBREDOXIN_LIKE"/>
    <property type="match status" value="1"/>
</dbReference>
<name>X0W276_9ZZZZ</name>
<dbReference type="SUPFAM" id="SSF57802">
    <property type="entry name" value="Rubredoxin-like"/>
    <property type="match status" value="1"/>
</dbReference>
<accession>X0W276</accession>
<dbReference type="PANTHER" id="PTHR33746:SF4">
    <property type="entry name" value="RUBRERYTHRIN"/>
    <property type="match status" value="1"/>
</dbReference>